<reference evidence="1" key="1">
    <citation type="submission" date="2020-08" db="EMBL/GenBank/DDBJ databases">
        <title>Multicomponent nature underlies the extraordinary mechanical properties of spider dragline silk.</title>
        <authorList>
            <person name="Kono N."/>
            <person name="Nakamura H."/>
            <person name="Mori M."/>
            <person name="Yoshida Y."/>
            <person name="Ohtoshi R."/>
            <person name="Malay A.D."/>
            <person name="Moran D.A.P."/>
            <person name="Tomita M."/>
            <person name="Numata K."/>
            <person name="Arakawa K."/>
        </authorList>
    </citation>
    <scope>NUCLEOTIDE SEQUENCE</scope>
</reference>
<accession>A0A8X6YLM9</accession>
<dbReference type="AlphaFoldDB" id="A0A8X6YLM9"/>
<comment type="caution">
    <text evidence="1">The sequence shown here is derived from an EMBL/GenBank/DDBJ whole genome shotgun (WGS) entry which is preliminary data.</text>
</comment>
<protein>
    <submittedName>
        <fullName evidence="1">Uncharacterized protein</fullName>
    </submittedName>
</protein>
<evidence type="ECO:0000313" key="2">
    <source>
        <dbReference type="Proteomes" id="UP000886998"/>
    </source>
</evidence>
<sequence>MISETVEDREGRREYQRFMAIWKDKENAAYCYNPSIDYKSDASYILGPMSFTCQFCSAMKFKDKVPADEHSRRFNEPTTSEVEVIMAGDQHGKRDIIPKNR</sequence>
<dbReference type="EMBL" id="BMAV01019813">
    <property type="protein sequence ID" value="GFY73063.1"/>
    <property type="molecule type" value="Genomic_DNA"/>
</dbReference>
<evidence type="ECO:0000313" key="1">
    <source>
        <dbReference type="EMBL" id="GFY73063.1"/>
    </source>
</evidence>
<organism evidence="1 2">
    <name type="scientific">Trichonephila inaurata madagascariensis</name>
    <dbReference type="NCBI Taxonomy" id="2747483"/>
    <lineage>
        <taxon>Eukaryota</taxon>
        <taxon>Metazoa</taxon>
        <taxon>Ecdysozoa</taxon>
        <taxon>Arthropoda</taxon>
        <taxon>Chelicerata</taxon>
        <taxon>Arachnida</taxon>
        <taxon>Araneae</taxon>
        <taxon>Araneomorphae</taxon>
        <taxon>Entelegynae</taxon>
        <taxon>Araneoidea</taxon>
        <taxon>Nephilidae</taxon>
        <taxon>Trichonephila</taxon>
        <taxon>Trichonephila inaurata</taxon>
    </lineage>
</organism>
<gene>
    <name evidence="1" type="ORF">TNIN_308001</name>
</gene>
<name>A0A8X6YLM9_9ARAC</name>
<proteinExistence type="predicted"/>
<dbReference type="Proteomes" id="UP000886998">
    <property type="component" value="Unassembled WGS sequence"/>
</dbReference>
<keyword evidence="2" id="KW-1185">Reference proteome</keyword>